<sequence>MTAKTNFLWGGPLIGRAPCRACQAGQGPWMAASAHEGLERIGTLPGPCARRPASGLVKA</sequence>
<comment type="caution">
    <text evidence="1">The sequence shown here is derived from an EMBL/GenBank/DDBJ whole genome shotgun (WGS) entry which is preliminary data.</text>
</comment>
<dbReference type="EMBL" id="PVTD01000006">
    <property type="protein sequence ID" value="PRY22569.1"/>
    <property type="molecule type" value="Genomic_DNA"/>
</dbReference>
<evidence type="ECO:0000313" key="1">
    <source>
        <dbReference type="EMBL" id="PRY22569.1"/>
    </source>
</evidence>
<evidence type="ECO:0000313" key="2">
    <source>
        <dbReference type="Proteomes" id="UP000239480"/>
    </source>
</evidence>
<dbReference type="Proteomes" id="UP000239480">
    <property type="component" value="Unassembled WGS sequence"/>
</dbReference>
<protein>
    <submittedName>
        <fullName evidence="1">Uncharacterized protein</fullName>
    </submittedName>
</protein>
<reference evidence="1 2" key="1">
    <citation type="submission" date="2018-03" db="EMBL/GenBank/DDBJ databases">
        <title>Genomic Encyclopedia of Archaeal and Bacterial Type Strains, Phase II (KMG-II): from individual species to whole genera.</title>
        <authorList>
            <person name="Goeker M."/>
        </authorList>
    </citation>
    <scope>NUCLEOTIDE SEQUENCE [LARGE SCALE GENOMIC DNA]</scope>
    <source>
        <strain evidence="1 2">DSM 29328</strain>
    </source>
</reference>
<proteinExistence type="predicted"/>
<dbReference type="AlphaFoldDB" id="A0A2T0RN03"/>
<name>A0A2T0RN03_9RHOB</name>
<organism evidence="1 2">
    <name type="scientific">Aliiruegeria haliotis</name>
    <dbReference type="NCBI Taxonomy" id="1280846"/>
    <lineage>
        <taxon>Bacteria</taxon>
        <taxon>Pseudomonadati</taxon>
        <taxon>Pseudomonadota</taxon>
        <taxon>Alphaproteobacteria</taxon>
        <taxon>Rhodobacterales</taxon>
        <taxon>Roseobacteraceae</taxon>
        <taxon>Aliiruegeria</taxon>
    </lineage>
</organism>
<accession>A0A2T0RN03</accession>
<keyword evidence="2" id="KW-1185">Reference proteome</keyword>
<gene>
    <name evidence="1" type="ORF">CLV78_106109</name>
</gene>